<keyword evidence="2" id="KW-1185">Reference proteome</keyword>
<gene>
    <name evidence="1" type="ORF">GA0070563_10496</name>
</gene>
<evidence type="ECO:0000313" key="2">
    <source>
        <dbReference type="Proteomes" id="UP000183585"/>
    </source>
</evidence>
<organism evidence="1 2">
    <name type="scientific">Micromonospora carbonacea</name>
    <dbReference type="NCBI Taxonomy" id="47853"/>
    <lineage>
        <taxon>Bacteria</taxon>
        <taxon>Bacillati</taxon>
        <taxon>Actinomycetota</taxon>
        <taxon>Actinomycetes</taxon>
        <taxon>Micromonosporales</taxon>
        <taxon>Micromonosporaceae</taxon>
        <taxon>Micromonospora</taxon>
    </lineage>
</organism>
<accession>A0A1C4WXF9</accession>
<protein>
    <submittedName>
        <fullName evidence="1">Uncharacterized protein</fullName>
    </submittedName>
</protein>
<sequence length="83" mass="9283">MSTPTYPTEKCRSCPAQVIWAVTERGKSMPVDAEPAAGGNVQLVERYGQLTAVVVPVKRAFGRTTLRKSHLMTCPHADEWRRR</sequence>
<proteinExistence type="predicted"/>
<dbReference type="RefSeq" id="WP_074474159.1">
    <property type="nucleotide sequence ID" value="NZ_FMCT01000004.1"/>
</dbReference>
<dbReference type="Proteomes" id="UP000183585">
    <property type="component" value="Unassembled WGS sequence"/>
</dbReference>
<name>A0A1C4WXF9_9ACTN</name>
<reference evidence="2" key="1">
    <citation type="submission" date="2016-06" db="EMBL/GenBank/DDBJ databases">
        <authorList>
            <person name="Varghese N."/>
            <person name="Submissions Spin"/>
        </authorList>
    </citation>
    <scope>NUCLEOTIDE SEQUENCE [LARGE SCALE GENOMIC DNA]</scope>
    <source>
        <strain evidence="2">DSM 43168</strain>
    </source>
</reference>
<evidence type="ECO:0000313" key="1">
    <source>
        <dbReference type="EMBL" id="SCF00870.1"/>
    </source>
</evidence>
<dbReference type="AlphaFoldDB" id="A0A1C4WXF9"/>
<dbReference type="EMBL" id="FMCT01000004">
    <property type="protein sequence ID" value="SCF00870.1"/>
    <property type="molecule type" value="Genomic_DNA"/>
</dbReference>